<comment type="caution">
    <text evidence="1">The sequence shown here is derived from an EMBL/GenBank/DDBJ whole genome shotgun (WGS) entry which is preliminary data.</text>
</comment>
<reference evidence="1 2" key="1">
    <citation type="journal article" date="2013" name="Curr. Biol.">
        <title>The Genome of the Foraminiferan Reticulomyxa filosa.</title>
        <authorList>
            <person name="Glockner G."/>
            <person name="Hulsmann N."/>
            <person name="Schleicher M."/>
            <person name="Noegel A.A."/>
            <person name="Eichinger L."/>
            <person name="Gallinger C."/>
            <person name="Pawlowski J."/>
            <person name="Sierra R."/>
            <person name="Euteneuer U."/>
            <person name="Pillet L."/>
            <person name="Moustafa A."/>
            <person name="Platzer M."/>
            <person name="Groth M."/>
            <person name="Szafranski K."/>
            <person name="Schliwa M."/>
        </authorList>
    </citation>
    <scope>NUCLEOTIDE SEQUENCE [LARGE SCALE GENOMIC DNA]</scope>
</reference>
<dbReference type="InterPro" id="IPR015915">
    <property type="entry name" value="Kelch-typ_b-propeller"/>
</dbReference>
<proteinExistence type="predicted"/>
<dbReference type="EMBL" id="ASPP01028428">
    <property type="protein sequence ID" value="ETO05183.1"/>
    <property type="molecule type" value="Genomic_DNA"/>
</dbReference>
<evidence type="ECO:0000313" key="1">
    <source>
        <dbReference type="EMBL" id="ETO05183.1"/>
    </source>
</evidence>
<sequence length="182" mass="20870">MDHQNSSTEQNQKNLTTLTPFQGFNELSTPLNKIEKQSGQSQHITTSTLFQSLKDLPTPLDNSQCVLHKHELLICGGYVQRACYSYHTLKNEYNNVELYGHCVVKLADNNKDSNQITLVSFGGDAYTKRHTLVMKYVSVWSNENDNNKNDNDNHNQWIPFTDNHNHPIIIGRDNDNYEGMRA</sequence>
<accession>X6LTB8</accession>
<dbReference type="Gene3D" id="2.120.10.80">
    <property type="entry name" value="Kelch-type beta propeller"/>
    <property type="match status" value="1"/>
</dbReference>
<gene>
    <name evidence="1" type="ORF">RFI_32212</name>
</gene>
<evidence type="ECO:0000313" key="2">
    <source>
        <dbReference type="Proteomes" id="UP000023152"/>
    </source>
</evidence>
<name>X6LTB8_RETFI</name>
<feature type="non-terminal residue" evidence="1">
    <location>
        <position position="182"/>
    </location>
</feature>
<dbReference type="Proteomes" id="UP000023152">
    <property type="component" value="Unassembled WGS sequence"/>
</dbReference>
<dbReference type="AlphaFoldDB" id="X6LTB8"/>
<keyword evidence="2" id="KW-1185">Reference proteome</keyword>
<organism evidence="1 2">
    <name type="scientific">Reticulomyxa filosa</name>
    <dbReference type="NCBI Taxonomy" id="46433"/>
    <lineage>
        <taxon>Eukaryota</taxon>
        <taxon>Sar</taxon>
        <taxon>Rhizaria</taxon>
        <taxon>Retaria</taxon>
        <taxon>Foraminifera</taxon>
        <taxon>Monothalamids</taxon>
        <taxon>Reticulomyxidae</taxon>
        <taxon>Reticulomyxa</taxon>
    </lineage>
</organism>
<protein>
    <submittedName>
        <fullName evidence="1">Uncharacterized protein</fullName>
    </submittedName>
</protein>